<dbReference type="Proteomes" id="UP000631576">
    <property type="component" value="Unassembled WGS sequence"/>
</dbReference>
<dbReference type="InterPro" id="IPR046842">
    <property type="entry name" value="SpoIVA_ATPase"/>
</dbReference>
<dbReference type="InterPro" id="IPR046841">
    <property type="entry name" value="SpoIVA_middle"/>
</dbReference>
<comment type="caution">
    <text evidence="4">The sequence shown here is derived from an EMBL/GenBank/DDBJ whole genome shotgun (WGS) entry which is preliminary data.</text>
</comment>
<dbReference type="Pfam" id="PF09547">
    <property type="entry name" value="SpoIVA_ATPase"/>
    <property type="match status" value="1"/>
</dbReference>
<dbReference type="RefSeq" id="WP_186865095.1">
    <property type="nucleotide sequence ID" value="NZ_JACOPE010000001.1"/>
</dbReference>
<dbReference type="EMBL" id="JACOPE010000001">
    <property type="protein sequence ID" value="MBC5683719.1"/>
    <property type="molecule type" value="Genomic_DNA"/>
</dbReference>
<organism evidence="4 5">
    <name type="scientific">Ruminococcus hominis</name>
    <dbReference type="NCBI Taxonomy" id="2763065"/>
    <lineage>
        <taxon>Bacteria</taxon>
        <taxon>Bacillati</taxon>
        <taxon>Bacillota</taxon>
        <taxon>Clostridia</taxon>
        <taxon>Eubacteriales</taxon>
        <taxon>Oscillospiraceae</taxon>
        <taxon>Ruminococcus</taxon>
    </lineage>
</organism>
<feature type="domain" description="Stage IV sporulation protein A ATPase" evidence="1">
    <location>
        <begin position="1"/>
        <end position="237"/>
    </location>
</feature>
<feature type="domain" description="Sporulation stage IV protein A C-terminal" evidence="3">
    <location>
        <begin position="416"/>
        <end position="490"/>
    </location>
</feature>
<proteinExistence type="predicted"/>
<sequence length="490" mass="55486">MDSFQLYKDMQTRTNGEIYIGVVGPVRTGKSTFIKRFMDLLVLPNITDEHDRKRTQDELPQSASGTMIMTTEPKFIPKDAAQLKLGEDVNIKVRLIDCVGFMVDGAIGHIEHDVERQVKTPWFDTEIPFTKAAAIGTQKVIRDHSTIGLVVTTDGSIGEIPRQNYVAAEEQTIQELKSIGKPFLIVLNCKKPYSEEAQDLKQELEKKYKTTVITVNCEQLKMEDINQMIQQLLYEFPISEVEFFIPKWVEMLSREHVIKQDLLKVVKKILDELVDIRSAGLIEEKTDSPYIEKVRVDKIEMDTGKVCVQLEFDMQYYYQVLSELTGTSIQGEYELISVLKSLSAMKEEYVQIKDAFADVKRKGYGVVSPKRDEIVLDEPTIIKQGNKFGVKIHSEAPSIHMIRANIATEIAPIVGSEKQAEDLVQYIKAESQTEEGVWATNIFGKSVEELVIDGIQSKLVKINEESQVKLQDTMQKIVNDSNGGLVCIII</sequence>
<dbReference type="Pfam" id="PF20439">
    <property type="entry name" value="SpoIVA_C"/>
    <property type="match status" value="1"/>
</dbReference>
<reference evidence="4 5" key="1">
    <citation type="submission" date="2020-08" db="EMBL/GenBank/DDBJ databases">
        <title>Genome public.</title>
        <authorList>
            <person name="Liu C."/>
            <person name="Sun Q."/>
        </authorList>
    </citation>
    <scope>NUCLEOTIDE SEQUENCE [LARGE SCALE GENOMIC DNA]</scope>
    <source>
        <strain evidence="4 5">NSJ-13</strain>
    </source>
</reference>
<dbReference type="InterPro" id="IPR027417">
    <property type="entry name" value="P-loop_NTPase"/>
</dbReference>
<feature type="domain" description="Stage IV sporulation protein A middle" evidence="2">
    <location>
        <begin position="238"/>
        <end position="415"/>
    </location>
</feature>
<evidence type="ECO:0000259" key="1">
    <source>
        <dbReference type="Pfam" id="PF09547"/>
    </source>
</evidence>
<keyword evidence="5" id="KW-1185">Reference proteome</keyword>
<dbReference type="Gene3D" id="3.40.50.300">
    <property type="entry name" value="P-loop containing nucleotide triphosphate hydrolases"/>
    <property type="match status" value="1"/>
</dbReference>
<evidence type="ECO:0000259" key="2">
    <source>
        <dbReference type="Pfam" id="PF20438"/>
    </source>
</evidence>
<protein>
    <submittedName>
        <fullName evidence="4">Stage IV sporulation protein A</fullName>
    </submittedName>
</protein>
<dbReference type="InterPro" id="IPR014201">
    <property type="entry name" value="Spore_IV_A"/>
</dbReference>
<dbReference type="SUPFAM" id="SSF52540">
    <property type="entry name" value="P-loop containing nucleoside triphosphate hydrolases"/>
    <property type="match status" value="1"/>
</dbReference>
<dbReference type="NCBIfam" id="TIGR02836">
    <property type="entry name" value="spore_IV_A"/>
    <property type="match status" value="1"/>
</dbReference>
<accession>A0ABR7G8F5</accession>
<evidence type="ECO:0000259" key="3">
    <source>
        <dbReference type="Pfam" id="PF20439"/>
    </source>
</evidence>
<dbReference type="CDD" id="cd00882">
    <property type="entry name" value="Ras_like_GTPase"/>
    <property type="match status" value="1"/>
</dbReference>
<gene>
    <name evidence="4" type="primary">spoIVA</name>
    <name evidence="4" type="ORF">H8S40_09100</name>
</gene>
<evidence type="ECO:0000313" key="4">
    <source>
        <dbReference type="EMBL" id="MBC5683719.1"/>
    </source>
</evidence>
<dbReference type="Pfam" id="PF20438">
    <property type="entry name" value="SpoIVA_middle"/>
    <property type="match status" value="1"/>
</dbReference>
<evidence type="ECO:0000313" key="5">
    <source>
        <dbReference type="Proteomes" id="UP000631576"/>
    </source>
</evidence>
<dbReference type="PIRSF" id="PIRSF007466">
    <property type="entry name" value="SpoIVA"/>
    <property type="match status" value="1"/>
</dbReference>
<dbReference type="InterPro" id="IPR046840">
    <property type="entry name" value="SpoIVA_C"/>
</dbReference>
<name>A0ABR7G8F5_9FIRM</name>